<feature type="chain" id="PRO_5042933190" evidence="1">
    <location>
        <begin position="19"/>
        <end position="312"/>
    </location>
</feature>
<evidence type="ECO:0000256" key="1">
    <source>
        <dbReference type="SAM" id="SignalP"/>
    </source>
</evidence>
<dbReference type="Proteomes" id="UP001313282">
    <property type="component" value="Unassembled WGS sequence"/>
</dbReference>
<organism evidence="2 3">
    <name type="scientific">Orbilia javanica</name>
    <dbReference type="NCBI Taxonomy" id="47235"/>
    <lineage>
        <taxon>Eukaryota</taxon>
        <taxon>Fungi</taxon>
        <taxon>Dikarya</taxon>
        <taxon>Ascomycota</taxon>
        <taxon>Pezizomycotina</taxon>
        <taxon>Orbiliomycetes</taxon>
        <taxon>Orbiliales</taxon>
        <taxon>Orbiliaceae</taxon>
        <taxon>Orbilia</taxon>
    </lineage>
</organism>
<gene>
    <name evidence="2" type="ORF">TWF718_007218</name>
</gene>
<feature type="signal peptide" evidence="1">
    <location>
        <begin position="1"/>
        <end position="18"/>
    </location>
</feature>
<keyword evidence="3" id="KW-1185">Reference proteome</keyword>
<keyword evidence="1" id="KW-0732">Signal</keyword>
<comment type="caution">
    <text evidence="2">The sequence shown here is derived from an EMBL/GenBank/DDBJ whole genome shotgun (WGS) entry which is preliminary data.</text>
</comment>
<dbReference type="AlphaFoldDB" id="A0AAN8RI86"/>
<evidence type="ECO:0000313" key="2">
    <source>
        <dbReference type="EMBL" id="KAK6345295.1"/>
    </source>
</evidence>
<proteinExistence type="predicted"/>
<reference evidence="2 3" key="1">
    <citation type="submission" date="2019-10" db="EMBL/GenBank/DDBJ databases">
        <authorList>
            <person name="Palmer J.M."/>
        </authorList>
    </citation>
    <scope>NUCLEOTIDE SEQUENCE [LARGE SCALE GENOMIC DNA]</scope>
    <source>
        <strain evidence="2 3">TWF718</strain>
    </source>
</reference>
<evidence type="ECO:0000313" key="3">
    <source>
        <dbReference type="Proteomes" id="UP001313282"/>
    </source>
</evidence>
<accession>A0AAN8RI86</accession>
<sequence length="312" mass="35164">MRGLVFLLLSASRLLGQGQGLAIPSPEEALDREHYGVKIRDILDHIYGKPPLQRRSEEEGLVSECRPGSTPHYQDGTLTACSFETSIESYNKAIRDIHTKRTRRSLEGEPPVYHFKRDWRFNGASAGNRYQINGGGHPNIVDSDEAIPLPQVSPKNGDPMQLPPNWTFNLGEGGCYNSGTWAKLEEMAKIREPWCRILHENRNIVAIKHMTFFKARLDPINPGRLLKNSEGRTMAINTEYVSHAYLPGDNEVYSLCMIATKGLLEGPCHGENQDTRGGWQVVQRENLETDQLNEYERSVSFGWDPQTGPECC</sequence>
<name>A0AAN8RI86_9PEZI</name>
<dbReference type="EMBL" id="JAVHNR010000004">
    <property type="protein sequence ID" value="KAK6345295.1"/>
    <property type="molecule type" value="Genomic_DNA"/>
</dbReference>
<protein>
    <submittedName>
        <fullName evidence="2">Uncharacterized protein</fullName>
    </submittedName>
</protein>